<evidence type="ECO:0000256" key="3">
    <source>
        <dbReference type="ARBA" id="ARBA00022777"/>
    </source>
</evidence>
<dbReference type="GO" id="GO:0019205">
    <property type="term" value="F:nucleobase-containing compound kinase activity"/>
    <property type="evidence" value="ECO:0007669"/>
    <property type="project" value="InterPro"/>
</dbReference>
<dbReference type="Pfam" id="PF00406">
    <property type="entry name" value="ADK"/>
    <property type="match status" value="1"/>
</dbReference>
<protein>
    <submittedName>
        <fullName evidence="5">Adenylate kinase 8-like isoform X2</fullName>
    </submittedName>
</protein>
<accession>A0A6J2JMK8</accession>
<keyword evidence="3" id="KW-0418">Kinase</keyword>
<dbReference type="GO" id="GO:0006139">
    <property type="term" value="P:nucleobase-containing compound metabolic process"/>
    <property type="evidence" value="ECO:0007669"/>
    <property type="project" value="InterPro"/>
</dbReference>
<dbReference type="AlphaFoldDB" id="A0A6J2JMK8"/>
<evidence type="ECO:0000256" key="1">
    <source>
        <dbReference type="ARBA" id="ARBA00022679"/>
    </source>
</evidence>
<name>A0A6J2JMK8_BOMMA</name>
<evidence type="ECO:0000256" key="2">
    <source>
        <dbReference type="ARBA" id="ARBA00022741"/>
    </source>
</evidence>
<dbReference type="OrthoDB" id="522106at2759"/>
<organism evidence="4 5">
    <name type="scientific">Bombyx mandarina</name>
    <name type="common">Wild silk moth</name>
    <name type="synonym">Wild silkworm</name>
    <dbReference type="NCBI Taxonomy" id="7092"/>
    <lineage>
        <taxon>Eukaryota</taxon>
        <taxon>Metazoa</taxon>
        <taxon>Ecdysozoa</taxon>
        <taxon>Arthropoda</taxon>
        <taxon>Hexapoda</taxon>
        <taxon>Insecta</taxon>
        <taxon>Pterygota</taxon>
        <taxon>Neoptera</taxon>
        <taxon>Endopterygota</taxon>
        <taxon>Lepidoptera</taxon>
        <taxon>Glossata</taxon>
        <taxon>Ditrysia</taxon>
        <taxon>Bombycoidea</taxon>
        <taxon>Bombycidae</taxon>
        <taxon>Bombycinae</taxon>
        <taxon>Bombyx</taxon>
    </lineage>
</organism>
<dbReference type="Gene3D" id="3.40.50.300">
    <property type="entry name" value="P-loop containing nucleotide triphosphate hydrolases"/>
    <property type="match status" value="1"/>
</dbReference>
<dbReference type="InterPro" id="IPR000850">
    <property type="entry name" value="Adenylat/UMP-CMP_kin"/>
</dbReference>
<dbReference type="SUPFAM" id="SSF52540">
    <property type="entry name" value="P-loop containing nucleoside triphosphate hydrolases"/>
    <property type="match status" value="1"/>
</dbReference>
<dbReference type="InterPro" id="IPR027417">
    <property type="entry name" value="P-loop_NTPase"/>
</dbReference>
<dbReference type="GO" id="GO:0005524">
    <property type="term" value="F:ATP binding"/>
    <property type="evidence" value="ECO:0007669"/>
    <property type="project" value="InterPro"/>
</dbReference>
<evidence type="ECO:0000313" key="5">
    <source>
        <dbReference type="RefSeq" id="XP_028029584.1"/>
    </source>
</evidence>
<dbReference type="Proteomes" id="UP000504629">
    <property type="component" value="Unplaced"/>
</dbReference>
<reference evidence="5" key="1">
    <citation type="submission" date="2025-08" db="UniProtKB">
        <authorList>
            <consortium name="RefSeq"/>
        </authorList>
    </citation>
    <scope>IDENTIFICATION</scope>
    <source>
        <tissue evidence="5">Silk gland</tissue>
    </source>
</reference>
<dbReference type="GeneID" id="114242577"/>
<dbReference type="CDD" id="cd22979">
    <property type="entry name" value="DD_AK8"/>
    <property type="match status" value="1"/>
</dbReference>
<keyword evidence="4" id="KW-1185">Reference proteome</keyword>
<gene>
    <name evidence="5" type="primary">LOC114242577</name>
</gene>
<evidence type="ECO:0000313" key="4">
    <source>
        <dbReference type="Proteomes" id="UP000504629"/>
    </source>
</evidence>
<dbReference type="PANTHER" id="PTHR23359">
    <property type="entry name" value="NUCLEOTIDE KINASE"/>
    <property type="match status" value="1"/>
</dbReference>
<keyword evidence="2" id="KW-0547">Nucleotide-binding</keyword>
<dbReference type="RefSeq" id="XP_028029584.1">
    <property type="nucleotide sequence ID" value="XM_028173783.1"/>
</dbReference>
<sequence length="457" mass="51410">MTETDATNRPLEMVPRFIPYMEKYRVYQIFKDMLKDLLINLPKDHLKHMKIFLHRYSQSCKDADRIILLLSPELEHIDITAILKQLIKDLGLFVITRRVVMDRYEKHENYMPGCVSPVVLSEITKTLTMKDQILQAGWLMFDHPCTVREARCLQQDGVLPTVTLALMPTPPQAPPSDNLLTSARSFFQQDFEGLKFAYKATLKEVYIDSEDEIEKISTKCFNAIRACAAGAQGPYQGHHVVGAPGVYRVLVIGPRGSGRRSQALALAKHFRLVYLHFDDLLSEAKAKTDEFGQKLRQHEPSVQVKAVIVKRRILLKDCIDNGWVLVGFPMSGKEFELLDNTPTPPNRIIILNVDASTCKSRRLSRGVDWCSGDEAPLGSGSRVMRHPRDDEAQLETELDNYFSEALAELRAAAGITAVEVDATQSFDGVQVRLQAAVMAAPTFDIECGAQLCHVRAD</sequence>
<keyword evidence="1" id="KW-0808">Transferase</keyword>
<proteinExistence type="predicted"/>